<name>A0A135YN74_9FIRM</name>
<evidence type="ECO:0000259" key="1">
    <source>
        <dbReference type="PROSITE" id="PS51502"/>
    </source>
</evidence>
<dbReference type="PROSITE" id="PS51502">
    <property type="entry name" value="S_R_A_B_BARREL"/>
    <property type="match status" value="1"/>
</dbReference>
<gene>
    <name evidence="2" type="ORF">HMPREF3195_01604</name>
    <name evidence="3" type="ORF">NCTC11460_00993</name>
</gene>
<evidence type="ECO:0000313" key="3">
    <source>
        <dbReference type="EMBL" id="SUB61076.1"/>
    </source>
</evidence>
<reference evidence="2 4" key="1">
    <citation type="submission" date="2016-02" db="EMBL/GenBank/DDBJ databases">
        <authorList>
            <person name="Wen L."/>
            <person name="He K."/>
            <person name="Yang H."/>
        </authorList>
    </citation>
    <scope>NUCLEOTIDE SEQUENCE [LARGE SCALE GENOMIC DNA]</scope>
    <source>
        <strain evidence="2 4">MJR8628A</strain>
    </source>
</reference>
<dbReference type="EMBL" id="LSQZ01000085">
    <property type="protein sequence ID" value="KXI10862.1"/>
    <property type="molecule type" value="Genomic_DNA"/>
</dbReference>
<dbReference type="GeneID" id="79843582"/>
<evidence type="ECO:0000313" key="2">
    <source>
        <dbReference type="EMBL" id="KXI10862.1"/>
    </source>
</evidence>
<dbReference type="Proteomes" id="UP000255101">
    <property type="component" value="Unassembled WGS sequence"/>
</dbReference>
<sequence>MQHIVMLKFDKKQDESTLGPIVSSIYDQLRDEYKVIDSYKYHTNCLDLDPNMDLVIFVNIPKGQELSKYIKHPRHVDFLNKMKEIGLASKAAIDIEI</sequence>
<dbReference type="EMBL" id="UGTB01000004">
    <property type="protein sequence ID" value="SUB61076.1"/>
    <property type="molecule type" value="Genomic_DNA"/>
</dbReference>
<dbReference type="InterPro" id="IPR011008">
    <property type="entry name" value="Dimeric_a/b-barrel"/>
</dbReference>
<feature type="domain" description="Stress-response A/B barrel" evidence="1">
    <location>
        <begin position="1"/>
        <end position="95"/>
    </location>
</feature>
<evidence type="ECO:0000313" key="5">
    <source>
        <dbReference type="Proteomes" id="UP000255101"/>
    </source>
</evidence>
<evidence type="ECO:0000313" key="4">
    <source>
        <dbReference type="Proteomes" id="UP000070326"/>
    </source>
</evidence>
<dbReference type="PATRIC" id="fig|1261.3.peg.1609"/>
<organism evidence="2 4">
    <name type="scientific">Peptostreptococcus anaerobius</name>
    <dbReference type="NCBI Taxonomy" id="1261"/>
    <lineage>
        <taxon>Bacteria</taxon>
        <taxon>Bacillati</taxon>
        <taxon>Bacillota</taxon>
        <taxon>Clostridia</taxon>
        <taxon>Peptostreptococcales</taxon>
        <taxon>Peptostreptococcaceae</taxon>
        <taxon>Peptostreptococcus</taxon>
    </lineage>
</organism>
<dbReference type="InterPro" id="IPR013097">
    <property type="entry name" value="Dabb"/>
</dbReference>
<dbReference type="AlphaFoldDB" id="A0A135YN74"/>
<dbReference type="RefSeq" id="WP_002844688.1">
    <property type="nucleotide sequence ID" value="NZ_CAMPYD010000007.1"/>
</dbReference>
<reference evidence="3 5" key="2">
    <citation type="submission" date="2018-06" db="EMBL/GenBank/DDBJ databases">
        <authorList>
            <consortium name="Pathogen Informatics"/>
            <person name="Doyle S."/>
        </authorList>
    </citation>
    <scope>NUCLEOTIDE SEQUENCE [LARGE SCALE GENOMIC DNA]</scope>
    <source>
        <strain evidence="3 5">NCTC11460</strain>
    </source>
</reference>
<dbReference type="Proteomes" id="UP000070326">
    <property type="component" value="Unassembled WGS sequence"/>
</dbReference>
<protein>
    <submittedName>
        <fullName evidence="3">Stress responsive A/B Barrel Domain</fullName>
    </submittedName>
</protein>
<accession>A0A135YN74</accession>
<dbReference type="Gene3D" id="3.30.70.100">
    <property type="match status" value="1"/>
</dbReference>
<dbReference type="SUPFAM" id="SSF54909">
    <property type="entry name" value="Dimeric alpha+beta barrel"/>
    <property type="match status" value="1"/>
</dbReference>
<dbReference type="Pfam" id="PF07876">
    <property type="entry name" value="Dabb"/>
    <property type="match status" value="1"/>
</dbReference>
<proteinExistence type="predicted"/>